<dbReference type="RefSeq" id="WP_188519022.1">
    <property type="nucleotide sequence ID" value="NZ_BMES01000002.1"/>
</dbReference>
<dbReference type="Gene3D" id="3.10.310.10">
    <property type="entry name" value="Diaminopimelate Epimerase, Chain A, domain 1"/>
    <property type="match status" value="2"/>
</dbReference>
<evidence type="ECO:0000313" key="3">
    <source>
        <dbReference type="EMBL" id="GGH27100.1"/>
    </source>
</evidence>
<dbReference type="Proteomes" id="UP000603912">
    <property type="component" value="Unassembled WGS sequence"/>
</dbReference>
<comment type="caution">
    <text evidence="3">The sequence shown here is derived from an EMBL/GenBank/DDBJ whole genome shotgun (WGS) entry which is preliminary data.</text>
</comment>
<dbReference type="GO" id="GO:0016853">
    <property type="term" value="F:isomerase activity"/>
    <property type="evidence" value="ECO:0007669"/>
    <property type="project" value="UniProtKB-KW"/>
</dbReference>
<dbReference type="Pfam" id="PF02567">
    <property type="entry name" value="PhzC-PhzF"/>
    <property type="match status" value="1"/>
</dbReference>
<organism evidence="3 4">
    <name type="scientific">Alsobacter metallidurans</name>
    <dbReference type="NCBI Taxonomy" id="340221"/>
    <lineage>
        <taxon>Bacteria</taxon>
        <taxon>Pseudomonadati</taxon>
        <taxon>Pseudomonadota</taxon>
        <taxon>Alphaproteobacteria</taxon>
        <taxon>Hyphomicrobiales</taxon>
        <taxon>Alsobacteraceae</taxon>
        <taxon>Alsobacter</taxon>
    </lineage>
</organism>
<reference evidence="3" key="1">
    <citation type="journal article" date="2014" name="Int. J. Syst. Evol. Microbiol.">
        <title>Complete genome sequence of Corynebacterium casei LMG S-19264T (=DSM 44701T), isolated from a smear-ripened cheese.</title>
        <authorList>
            <consortium name="US DOE Joint Genome Institute (JGI-PGF)"/>
            <person name="Walter F."/>
            <person name="Albersmeier A."/>
            <person name="Kalinowski J."/>
            <person name="Ruckert C."/>
        </authorList>
    </citation>
    <scope>NUCLEOTIDE SEQUENCE</scope>
    <source>
        <strain evidence="3">CGMCC 1.12214</strain>
    </source>
</reference>
<dbReference type="PANTHER" id="PTHR13774">
    <property type="entry name" value="PHENAZINE BIOSYNTHESIS PROTEIN"/>
    <property type="match status" value="1"/>
</dbReference>
<dbReference type="AlphaFoldDB" id="A0A917IAN8"/>
<dbReference type="EMBL" id="BMES01000002">
    <property type="protein sequence ID" value="GGH27100.1"/>
    <property type="molecule type" value="Genomic_DNA"/>
</dbReference>
<sequence length="301" mass="31507">MRRRFFTLDVFTTRPMAGNPLAVVLDSQGLTDAAMQGIAREFNLSETVFVLPPADAHNRARLRIFTPGRELPFAGHPTVGAAVLLGCLDHGPGHGVLGFGLEEKVGLVACVVEVKHDGCGEATFTLPRLPEKLAAPPAGAAIAHALSLTEADLGFGAHRPTIYSAGNGFTFAPLRDKAAVDRARPDLSAWNEGVGPADHPNAFVYSRETSDASSAYYARMFAPDMGVMEDPATGSAVAAFAGVVMEFDKPGDGEHSLVIEQGYAMGRPSQITLGLSVEGGRLVRATIGGGAVVVSEGSLRL</sequence>
<proteinExistence type="inferred from homology"/>
<dbReference type="SUPFAM" id="SSF54506">
    <property type="entry name" value="Diaminopimelate epimerase-like"/>
    <property type="match status" value="1"/>
</dbReference>
<dbReference type="NCBIfam" id="TIGR00654">
    <property type="entry name" value="PhzF_family"/>
    <property type="match status" value="1"/>
</dbReference>
<protein>
    <submittedName>
        <fullName evidence="3">Isomerase</fullName>
    </submittedName>
</protein>
<gene>
    <name evidence="3" type="ORF">GCM10007036_35390</name>
</gene>
<dbReference type="InterPro" id="IPR003719">
    <property type="entry name" value="Phenazine_PhzF-like"/>
</dbReference>
<comment type="similarity">
    <text evidence="1">Belongs to the PhzF family.</text>
</comment>
<evidence type="ECO:0000256" key="2">
    <source>
        <dbReference type="PIRSR" id="PIRSR016184-1"/>
    </source>
</evidence>
<accession>A0A917IAN8</accession>
<keyword evidence="3" id="KW-0413">Isomerase</keyword>
<evidence type="ECO:0000256" key="1">
    <source>
        <dbReference type="ARBA" id="ARBA00008270"/>
    </source>
</evidence>
<keyword evidence="4" id="KW-1185">Reference proteome</keyword>
<dbReference type="PIRSF" id="PIRSF016184">
    <property type="entry name" value="PhzC_PhzF"/>
    <property type="match status" value="1"/>
</dbReference>
<dbReference type="GO" id="GO:0005737">
    <property type="term" value="C:cytoplasm"/>
    <property type="evidence" value="ECO:0007669"/>
    <property type="project" value="TreeGrafter"/>
</dbReference>
<reference evidence="3" key="2">
    <citation type="submission" date="2020-09" db="EMBL/GenBank/DDBJ databases">
        <authorList>
            <person name="Sun Q."/>
            <person name="Zhou Y."/>
        </authorList>
    </citation>
    <scope>NUCLEOTIDE SEQUENCE</scope>
    <source>
        <strain evidence="3">CGMCC 1.12214</strain>
    </source>
</reference>
<dbReference type="PANTHER" id="PTHR13774:SF32">
    <property type="entry name" value="ANTISENSE-ENHANCING SEQUENCE 1"/>
    <property type="match status" value="1"/>
</dbReference>
<feature type="active site" evidence="2">
    <location>
        <position position="46"/>
    </location>
</feature>
<name>A0A917IAN8_9HYPH</name>
<evidence type="ECO:0000313" key="4">
    <source>
        <dbReference type="Proteomes" id="UP000603912"/>
    </source>
</evidence>